<accession>A0A2N3G606</accession>
<dbReference type="InterPro" id="IPR001789">
    <property type="entry name" value="Sig_transdc_resp-reg_receiver"/>
</dbReference>
<sequence length="124" mass="13735">MAEEQKLILVADDDKDLVMALSIRLRAAGYSVVSAHNGEEAYDIANSSKPDLIILDVRMPAGGGFSSIDRMKHSLNTRNIPVIFLTAFDDEEMLEQGRKLGAAGFFRKPFDDREFMTTIAAILK</sequence>
<evidence type="ECO:0000259" key="3">
    <source>
        <dbReference type="PROSITE" id="PS50110"/>
    </source>
</evidence>
<evidence type="ECO:0000313" key="5">
    <source>
        <dbReference type="Proteomes" id="UP000233654"/>
    </source>
</evidence>
<dbReference type="SUPFAM" id="SSF52172">
    <property type="entry name" value="CheY-like"/>
    <property type="match status" value="1"/>
</dbReference>
<dbReference type="InterPro" id="IPR050595">
    <property type="entry name" value="Bact_response_regulator"/>
</dbReference>
<dbReference type="InterPro" id="IPR011006">
    <property type="entry name" value="CheY-like_superfamily"/>
</dbReference>
<dbReference type="PANTHER" id="PTHR44591:SF3">
    <property type="entry name" value="RESPONSE REGULATORY DOMAIN-CONTAINING PROTEIN"/>
    <property type="match status" value="1"/>
</dbReference>
<gene>
    <name evidence="4" type="ORF">CVT63_04240</name>
</gene>
<dbReference type="PANTHER" id="PTHR44591">
    <property type="entry name" value="STRESS RESPONSE REGULATOR PROTEIN 1"/>
    <property type="match status" value="1"/>
</dbReference>
<protein>
    <submittedName>
        <fullName evidence="4">Response regulator</fullName>
    </submittedName>
</protein>
<reference evidence="4 5" key="1">
    <citation type="journal article" date="2017" name="ISME J.">
        <title>Potential for microbial H2 and metal transformations associated with novel bacteria and archaea in deep terrestrial subsurface sediments.</title>
        <authorList>
            <person name="Hernsdorf A.W."/>
            <person name="Amano Y."/>
            <person name="Miyakawa K."/>
            <person name="Ise K."/>
            <person name="Suzuki Y."/>
            <person name="Anantharaman K."/>
            <person name="Probst A."/>
            <person name="Burstein D."/>
            <person name="Thomas B.C."/>
            <person name="Banfield J.F."/>
        </authorList>
    </citation>
    <scope>NUCLEOTIDE SEQUENCE [LARGE SCALE GENOMIC DNA]</scope>
    <source>
        <strain evidence="4">HGW-Actinobacteria-3</strain>
    </source>
</reference>
<dbReference type="Proteomes" id="UP000233654">
    <property type="component" value="Unassembled WGS sequence"/>
</dbReference>
<proteinExistence type="predicted"/>
<keyword evidence="1 2" id="KW-0597">Phosphoprotein</keyword>
<dbReference type="Gene3D" id="3.40.50.2300">
    <property type="match status" value="1"/>
</dbReference>
<comment type="caution">
    <text evidence="4">The sequence shown here is derived from an EMBL/GenBank/DDBJ whole genome shotgun (WGS) entry which is preliminary data.</text>
</comment>
<feature type="domain" description="Response regulatory" evidence="3">
    <location>
        <begin position="7"/>
        <end position="123"/>
    </location>
</feature>
<name>A0A2N3G606_9ACTN</name>
<dbReference type="Pfam" id="PF00072">
    <property type="entry name" value="Response_reg"/>
    <property type="match status" value="1"/>
</dbReference>
<dbReference type="SMART" id="SM00448">
    <property type="entry name" value="REC"/>
    <property type="match status" value="1"/>
</dbReference>
<dbReference type="PROSITE" id="PS50110">
    <property type="entry name" value="RESPONSE_REGULATORY"/>
    <property type="match status" value="1"/>
</dbReference>
<feature type="modified residue" description="4-aspartylphosphate" evidence="2">
    <location>
        <position position="56"/>
    </location>
</feature>
<dbReference type="EMBL" id="PHEX01000030">
    <property type="protein sequence ID" value="PKQ28149.1"/>
    <property type="molecule type" value="Genomic_DNA"/>
</dbReference>
<evidence type="ECO:0000256" key="1">
    <source>
        <dbReference type="ARBA" id="ARBA00022553"/>
    </source>
</evidence>
<dbReference type="GO" id="GO:0000160">
    <property type="term" value="P:phosphorelay signal transduction system"/>
    <property type="evidence" value="ECO:0007669"/>
    <property type="project" value="InterPro"/>
</dbReference>
<dbReference type="AlphaFoldDB" id="A0A2N3G606"/>
<evidence type="ECO:0000256" key="2">
    <source>
        <dbReference type="PROSITE-ProRule" id="PRU00169"/>
    </source>
</evidence>
<evidence type="ECO:0000313" key="4">
    <source>
        <dbReference type="EMBL" id="PKQ28149.1"/>
    </source>
</evidence>
<organism evidence="4 5">
    <name type="scientific">Candidatus Anoxymicrobium japonicum</name>
    <dbReference type="NCBI Taxonomy" id="2013648"/>
    <lineage>
        <taxon>Bacteria</taxon>
        <taxon>Bacillati</taxon>
        <taxon>Actinomycetota</taxon>
        <taxon>Candidatus Geothermincolia</taxon>
        <taxon>Candidatus Geothermincolales</taxon>
        <taxon>Candidatus Anoxymicrobiaceae</taxon>
        <taxon>Candidatus Anoxymicrobium</taxon>
    </lineage>
</organism>